<dbReference type="Pfam" id="PF25917">
    <property type="entry name" value="BSH_RND"/>
    <property type="match status" value="1"/>
</dbReference>
<evidence type="ECO:0000313" key="4">
    <source>
        <dbReference type="Proteomes" id="UP000318943"/>
    </source>
</evidence>
<dbReference type="PANTHER" id="PTHR30386:SF24">
    <property type="entry name" value="MULTIDRUG RESISTANCE EFFLUX PUMP"/>
    <property type="match status" value="1"/>
</dbReference>
<keyword evidence="4" id="KW-1185">Reference proteome</keyword>
<dbReference type="Gene3D" id="2.40.30.170">
    <property type="match status" value="1"/>
</dbReference>
<accession>A0ABY3ETF4</accession>
<sequence length="350" mass="36952">MSLPLSLKVGSAVVVAVAIAAAGYHLYADEGAATRQITDDAYVAADSTLVSPRVAGVVQTILVEDNQSVRAGDLLATIDDREYRVALHAANARLDAATAAQSVLDAQIRQHEKVVEQAKATVDADQASLKLAQANARRYENLAADGSGTIQERQTATAQLQIQGASVVRDEAALGAARREHTVLTARREQAAAETAAAKSAVEAAELQLSYTRIIAPIDGTVGQRDVRIGQYVNIARPLLALVPLQSAYIEAHFRETQLTRIKAGQKVDIKVDTLPGVRLTGHVDSVAPATGLSFSPIAPNNATGNFTKVVQRLTVKIKLDAGQRDAGRLKVGMSVVPTVNVDNGGPEHI</sequence>
<dbReference type="Pfam" id="PF25963">
    <property type="entry name" value="Beta-barrel_AAEA"/>
    <property type="match status" value="1"/>
</dbReference>
<dbReference type="PANTHER" id="PTHR30386">
    <property type="entry name" value="MEMBRANE FUSION SUBUNIT OF EMRAB-TOLC MULTIDRUG EFFLUX PUMP"/>
    <property type="match status" value="1"/>
</dbReference>
<dbReference type="InterPro" id="IPR058634">
    <property type="entry name" value="AaeA-lik-b-barrel"/>
</dbReference>
<dbReference type="Proteomes" id="UP000318943">
    <property type="component" value="Unassembled WGS sequence"/>
</dbReference>
<proteinExistence type="predicted"/>
<dbReference type="Gene3D" id="2.40.50.100">
    <property type="match status" value="1"/>
</dbReference>
<evidence type="ECO:0000259" key="2">
    <source>
        <dbReference type="Pfam" id="PF25963"/>
    </source>
</evidence>
<reference evidence="3 4" key="1">
    <citation type="submission" date="2019-05" db="EMBL/GenBank/DDBJ databases">
        <title>Whole genome sequence analysis of Cupriavidus campinensis S14E4C strain.</title>
        <authorList>
            <person name="Abbaszade G."/>
            <person name="Szabo A."/>
            <person name="Toumi M."/>
            <person name="Toth E."/>
        </authorList>
    </citation>
    <scope>NUCLEOTIDE SEQUENCE [LARGE SCALE GENOMIC DNA]</scope>
    <source>
        <strain evidence="3 4">S14E4C</strain>
    </source>
</reference>
<dbReference type="EMBL" id="VCIZ01000001">
    <property type="protein sequence ID" value="TSP14264.1"/>
    <property type="molecule type" value="Genomic_DNA"/>
</dbReference>
<dbReference type="InterPro" id="IPR058625">
    <property type="entry name" value="MdtA-like_BSH"/>
</dbReference>
<name>A0ABY3ETF4_9BURK</name>
<dbReference type="RefSeq" id="WP_144195297.1">
    <property type="nucleotide sequence ID" value="NZ_VCIZ01000001.1"/>
</dbReference>
<comment type="caution">
    <text evidence="3">The sequence shown here is derived from an EMBL/GenBank/DDBJ whole genome shotgun (WGS) entry which is preliminary data.</text>
</comment>
<dbReference type="InterPro" id="IPR050739">
    <property type="entry name" value="MFP"/>
</dbReference>
<gene>
    <name evidence="3" type="ORF">FGG12_00960</name>
</gene>
<feature type="domain" description="Multidrug resistance protein MdtA-like barrel-sandwich hybrid" evidence="1">
    <location>
        <begin position="50"/>
        <end position="239"/>
    </location>
</feature>
<feature type="domain" description="p-hydroxybenzoic acid efflux pump subunit AaeA-like beta-barrel" evidence="2">
    <location>
        <begin position="247"/>
        <end position="334"/>
    </location>
</feature>
<dbReference type="SUPFAM" id="SSF111369">
    <property type="entry name" value="HlyD-like secretion proteins"/>
    <property type="match status" value="2"/>
</dbReference>
<dbReference type="Gene3D" id="1.10.287.470">
    <property type="entry name" value="Helix hairpin bin"/>
    <property type="match status" value="1"/>
</dbReference>
<evidence type="ECO:0000259" key="1">
    <source>
        <dbReference type="Pfam" id="PF25917"/>
    </source>
</evidence>
<organism evidence="3 4">
    <name type="scientific">Cupriavidus campinensis</name>
    <dbReference type="NCBI Taxonomy" id="151783"/>
    <lineage>
        <taxon>Bacteria</taxon>
        <taxon>Pseudomonadati</taxon>
        <taxon>Pseudomonadota</taxon>
        <taxon>Betaproteobacteria</taxon>
        <taxon>Burkholderiales</taxon>
        <taxon>Burkholderiaceae</taxon>
        <taxon>Cupriavidus</taxon>
    </lineage>
</organism>
<evidence type="ECO:0000313" key="3">
    <source>
        <dbReference type="EMBL" id="TSP14264.1"/>
    </source>
</evidence>
<protein>
    <submittedName>
        <fullName evidence="3">HlyD family secretion protein</fullName>
    </submittedName>
</protein>